<comment type="caution">
    <text evidence="2">The sequence shown here is derived from an EMBL/GenBank/DDBJ whole genome shotgun (WGS) entry which is preliminary data.</text>
</comment>
<dbReference type="EMBL" id="JBBHLL010000161">
    <property type="protein sequence ID" value="KAK7811981.1"/>
    <property type="molecule type" value="Genomic_DNA"/>
</dbReference>
<gene>
    <name evidence="2" type="ORF">U0070_022941</name>
</gene>
<keyword evidence="3" id="KW-1185">Reference proteome</keyword>
<protein>
    <submittedName>
        <fullName evidence="2">Uncharacterized protein</fullName>
    </submittedName>
</protein>
<feature type="compositionally biased region" description="Polar residues" evidence="1">
    <location>
        <begin position="106"/>
        <end position="119"/>
    </location>
</feature>
<organism evidence="2 3">
    <name type="scientific">Myodes glareolus</name>
    <name type="common">Bank vole</name>
    <name type="synonym">Clethrionomys glareolus</name>
    <dbReference type="NCBI Taxonomy" id="447135"/>
    <lineage>
        <taxon>Eukaryota</taxon>
        <taxon>Metazoa</taxon>
        <taxon>Chordata</taxon>
        <taxon>Craniata</taxon>
        <taxon>Vertebrata</taxon>
        <taxon>Euteleostomi</taxon>
        <taxon>Mammalia</taxon>
        <taxon>Eutheria</taxon>
        <taxon>Euarchontoglires</taxon>
        <taxon>Glires</taxon>
        <taxon>Rodentia</taxon>
        <taxon>Myomorpha</taxon>
        <taxon>Muroidea</taxon>
        <taxon>Cricetidae</taxon>
        <taxon>Arvicolinae</taxon>
        <taxon>Myodes</taxon>
    </lineage>
</organism>
<feature type="compositionally biased region" description="Polar residues" evidence="1">
    <location>
        <begin position="190"/>
        <end position="206"/>
    </location>
</feature>
<evidence type="ECO:0000256" key="1">
    <source>
        <dbReference type="SAM" id="MobiDB-lite"/>
    </source>
</evidence>
<feature type="compositionally biased region" description="Basic and acidic residues" evidence="1">
    <location>
        <begin position="89"/>
        <end position="100"/>
    </location>
</feature>
<accession>A0AAW0IC28</accession>
<feature type="region of interest" description="Disordered" evidence="1">
    <location>
        <begin position="89"/>
        <end position="154"/>
    </location>
</feature>
<dbReference type="AlphaFoldDB" id="A0AAW0IC28"/>
<feature type="region of interest" description="Disordered" evidence="1">
    <location>
        <begin position="1"/>
        <end position="37"/>
    </location>
</feature>
<feature type="region of interest" description="Disordered" evidence="1">
    <location>
        <begin position="168"/>
        <end position="222"/>
    </location>
</feature>
<name>A0AAW0IC28_MYOGA</name>
<dbReference type="Proteomes" id="UP001488838">
    <property type="component" value="Unassembled WGS sequence"/>
</dbReference>
<evidence type="ECO:0000313" key="2">
    <source>
        <dbReference type="EMBL" id="KAK7811981.1"/>
    </source>
</evidence>
<proteinExistence type="predicted"/>
<feature type="compositionally biased region" description="Basic and acidic residues" evidence="1">
    <location>
        <begin position="168"/>
        <end position="182"/>
    </location>
</feature>
<evidence type="ECO:0000313" key="3">
    <source>
        <dbReference type="Proteomes" id="UP001488838"/>
    </source>
</evidence>
<reference evidence="2 3" key="1">
    <citation type="journal article" date="2023" name="bioRxiv">
        <title>Conserved and derived expression patterns and positive selection on dental genes reveal complex evolutionary context of ever-growing rodent molars.</title>
        <authorList>
            <person name="Calamari Z.T."/>
            <person name="Song A."/>
            <person name="Cohen E."/>
            <person name="Akter M."/>
            <person name="Roy R.D."/>
            <person name="Hallikas O."/>
            <person name="Christensen M.M."/>
            <person name="Li P."/>
            <person name="Marangoni P."/>
            <person name="Jernvall J."/>
            <person name="Klein O.D."/>
        </authorList>
    </citation>
    <scope>NUCLEOTIDE SEQUENCE [LARGE SCALE GENOMIC DNA]</scope>
    <source>
        <strain evidence="2">V071</strain>
    </source>
</reference>
<sequence>MRLPFQDHTQRSRDQGVQTVDPGAQVDGCSPPKSGTRADYRCKCAHAGNTHMHLAFHAGVSKERKPRWSILLSGCVHSIAELLSAVEPHGKQHGADRGQEGEGAQETGNRGSTLTSRKSSGIGKRRVNSYDAAGHKDSSVRGATGTENGKRKRRGWVSKVSQFISNSKGKEGHYLHHYDNKNILRGPSRQPASSSELGKYNSNQPPQDMVKHLNSLTPTKSA</sequence>